<feature type="active site" description="Proton acceptor" evidence="11">
    <location>
        <position position="313"/>
    </location>
</feature>
<evidence type="ECO:0000256" key="2">
    <source>
        <dbReference type="ARBA" id="ARBA00004950"/>
    </source>
</evidence>
<comment type="cofactor">
    <cofactor evidence="1 12">
        <name>FAD</name>
        <dbReference type="ChEBI" id="CHEBI:57692"/>
    </cofactor>
</comment>
<dbReference type="FunFam" id="1.20.58.100:FF:000002">
    <property type="entry name" value="L-aspartate oxidase"/>
    <property type="match status" value="1"/>
</dbReference>
<evidence type="ECO:0000313" key="15">
    <source>
        <dbReference type="EMBL" id="TYP00350.1"/>
    </source>
</evidence>
<dbReference type="NCBIfam" id="NF006567">
    <property type="entry name" value="PRK09077.1"/>
    <property type="match status" value="1"/>
</dbReference>
<comment type="subcellular location">
    <subcellularLocation>
        <location evidence="12">Cytoplasm</location>
    </subcellularLocation>
</comment>
<reference evidence="15 16" key="1">
    <citation type="submission" date="2019-07" db="EMBL/GenBank/DDBJ databases">
        <title>Genomic Encyclopedia of Type Strains, Phase IV (KMG-IV): sequencing the most valuable type-strain genomes for metagenomic binning, comparative biology and taxonomic classification.</title>
        <authorList>
            <person name="Goeker M."/>
        </authorList>
    </citation>
    <scope>NUCLEOTIDE SEQUENCE [LARGE SCALE GENOMIC DNA]</scope>
    <source>
        <strain evidence="15 16">SS015</strain>
    </source>
</reference>
<dbReference type="InterPro" id="IPR015939">
    <property type="entry name" value="Fum_Rdtase/Succ_DH_flav-like_C"/>
</dbReference>
<comment type="catalytic activity">
    <reaction evidence="9">
        <text>L-aspartate + O2 = iminosuccinate + H2O2</text>
        <dbReference type="Rhea" id="RHEA:25876"/>
        <dbReference type="ChEBI" id="CHEBI:15379"/>
        <dbReference type="ChEBI" id="CHEBI:16240"/>
        <dbReference type="ChEBI" id="CHEBI:29991"/>
        <dbReference type="ChEBI" id="CHEBI:77875"/>
        <dbReference type="EC" id="1.4.3.16"/>
    </reaction>
    <physiologicalReaction direction="left-to-right" evidence="9">
        <dbReference type="Rhea" id="RHEA:25877"/>
    </physiologicalReaction>
</comment>
<evidence type="ECO:0000256" key="6">
    <source>
        <dbReference type="ARBA" id="ARBA00022642"/>
    </source>
</evidence>
<evidence type="ECO:0000256" key="10">
    <source>
        <dbReference type="NCBIfam" id="TIGR00551"/>
    </source>
</evidence>
<keyword evidence="8 12" id="KW-0560">Oxidoreductase</keyword>
<dbReference type="InterPro" id="IPR036188">
    <property type="entry name" value="FAD/NAD-bd_sf"/>
</dbReference>
<feature type="domain" description="Fumarate reductase/succinate dehydrogenase flavoprotein-like C-terminal" evidence="14">
    <location>
        <begin position="465"/>
        <end position="556"/>
    </location>
</feature>
<dbReference type="InterPro" id="IPR037099">
    <property type="entry name" value="Fum_R/Succ_DH_flav-like_C_sf"/>
</dbReference>
<dbReference type="SUPFAM" id="SSF51905">
    <property type="entry name" value="FAD/NAD(P)-binding domain"/>
    <property type="match status" value="1"/>
</dbReference>
<evidence type="ECO:0000259" key="13">
    <source>
        <dbReference type="Pfam" id="PF00890"/>
    </source>
</evidence>
<gene>
    <name evidence="15" type="ORF">EDC39_101518</name>
</gene>
<dbReference type="Gene3D" id="3.50.50.60">
    <property type="entry name" value="FAD/NAD(P)-binding domain"/>
    <property type="match status" value="1"/>
</dbReference>
<evidence type="ECO:0000256" key="1">
    <source>
        <dbReference type="ARBA" id="ARBA00001974"/>
    </source>
</evidence>
<comment type="caution">
    <text evidence="15">The sequence shown here is derived from an EMBL/GenBank/DDBJ whole genome shotgun (WGS) entry which is preliminary data.</text>
</comment>
<dbReference type="PRINTS" id="PR00368">
    <property type="entry name" value="FADPNR"/>
</dbReference>
<comment type="pathway">
    <text evidence="2 12">Cofactor biosynthesis; NAD(+) biosynthesis; iminoaspartate from L-aspartate (oxidase route): step 1/1.</text>
</comment>
<dbReference type="PANTHER" id="PTHR42716">
    <property type="entry name" value="L-ASPARTATE OXIDASE"/>
    <property type="match status" value="1"/>
</dbReference>
<feature type="domain" description="FAD-dependent oxidoreductase 2 FAD-binding" evidence="13">
    <location>
        <begin position="36"/>
        <end position="415"/>
    </location>
</feature>
<dbReference type="AlphaFoldDB" id="A0A5D3WRD3"/>
<evidence type="ECO:0000313" key="16">
    <source>
        <dbReference type="Proteomes" id="UP000324159"/>
    </source>
</evidence>
<evidence type="ECO:0000256" key="3">
    <source>
        <dbReference type="ARBA" id="ARBA00008562"/>
    </source>
</evidence>
<dbReference type="Pfam" id="PF02910">
    <property type="entry name" value="Succ_DH_flav_C"/>
    <property type="match status" value="1"/>
</dbReference>
<dbReference type="GO" id="GO:0005737">
    <property type="term" value="C:cytoplasm"/>
    <property type="evidence" value="ECO:0007669"/>
    <property type="project" value="UniProtKB-SubCell"/>
</dbReference>
<dbReference type="SUPFAM" id="SSF46977">
    <property type="entry name" value="Succinate dehydrogenase/fumarate reductase flavoprotein C-terminal domain"/>
    <property type="match status" value="1"/>
</dbReference>
<comment type="similarity">
    <text evidence="3 12">Belongs to the FAD-dependent oxidoreductase 2 family. NadB subfamily.</text>
</comment>
<evidence type="ECO:0000259" key="14">
    <source>
        <dbReference type="Pfam" id="PF02910"/>
    </source>
</evidence>
<dbReference type="NCBIfam" id="TIGR00551">
    <property type="entry name" value="nadB"/>
    <property type="match status" value="1"/>
</dbReference>
<comment type="function">
    <text evidence="12">Catalyzes the oxidation of L-aspartate to iminoaspartate.</text>
</comment>
<keyword evidence="5 12" id="KW-0285">Flavoprotein</keyword>
<dbReference type="FunFam" id="3.90.700.10:FF:000002">
    <property type="entry name" value="L-aspartate oxidase"/>
    <property type="match status" value="1"/>
</dbReference>
<dbReference type="UniPathway" id="UPA00253">
    <property type="reaction ID" value="UER00326"/>
</dbReference>
<dbReference type="GO" id="GO:0008734">
    <property type="term" value="F:L-aspartate oxidase activity"/>
    <property type="evidence" value="ECO:0007669"/>
    <property type="project" value="UniProtKB-UniRule"/>
</dbReference>
<dbReference type="Proteomes" id="UP000324159">
    <property type="component" value="Unassembled WGS sequence"/>
</dbReference>
<keyword evidence="16" id="KW-1185">Reference proteome</keyword>
<keyword evidence="7 12" id="KW-0274">FAD</keyword>
<dbReference type="Gene3D" id="1.20.58.100">
    <property type="entry name" value="Fumarate reductase/succinate dehydrogenase flavoprotein-like, C-terminal domain"/>
    <property type="match status" value="1"/>
</dbReference>
<evidence type="ECO:0000256" key="8">
    <source>
        <dbReference type="ARBA" id="ARBA00023002"/>
    </source>
</evidence>
<evidence type="ECO:0000256" key="9">
    <source>
        <dbReference type="ARBA" id="ARBA00048305"/>
    </source>
</evidence>
<dbReference type="EC" id="1.4.3.16" evidence="4 10"/>
<evidence type="ECO:0000256" key="12">
    <source>
        <dbReference type="RuleBase" id="RU362049"/>
    </source>
</evidence>
<dbReference type="Gene3D" id="3.90.700.10">
    <property type="entry name" value="Succinate dehydrogenase/fumarate reductase flavoprotein, catalytic domain"/>
    <property type="match status" value="1"/>
</dbReference>
<sequence length="560" mass="61899">MENRVNLEPDSQPVMADGMCGTLRPPGSAFMKITSDFLVIGSGIAGLSYALKVADHGTVCIVTKSKSDDSATNLAQGGIAAVSSSADSFDQHVEDTMVAGAWLSRPDIVRMVVESGPEAIRDLVRWGVQFTRRDDNTFDLTREGGHSQRRILHFKDMTGQEIERALVEAISRHPNITVYENHIAIDLITARKIGAGGEGDRCLGAYVLDQASNEIITFGAPITTLATGGAGKVYLYTCNPDIATGDGVAMAYRAGATVANMEFMQFHPTTLFHPHAKSFLISEAVRGEGAILRRADGTAFMESYHSLKDLAPRDIVARAIDNEMKIHGDDCVFLDITHKSADYLKDRFPNIYRNCLRYGIDMTKEPIPVVPAAHYLCGGVRVDAHGETDIPNLFAIGETACTGLHGANRLASNSLLEAVVFADRAAARSLERLEHEASLPLSVPAWDSGNATDSDEEVVVAHNWDEVRRCMWNYVGIVRSTKRLLRAERRIRMIQEEINEYYWDFHLTSDLVELRNITTVAELIIRCALARKESRGLHYTIDYPQTSEAWNRDTLVRRDD</sequence>
<dbReference type="EMBL" id="VNIB01000001">
    <property type="protein sequence ID" value="TYP00350.1"/>
    <property type="molecule type" value="Genomic_DNA"/>
</dbReference>
<evidence type="ECO:0000256" key="11">
    <source>
        <dbReference type="PIRSR" id="PIRSR000171-1"/>
    </source>
</evidence>
<dbReference type="InterPro" id="IPR005288">
    <property type="entry name" value="NadB"/>
</dbReference>
<accession>A0A5D3WRD3</accession>
<dbReference type="InterPro" id="IPR027477">
    <property type="entry name" value="Succ_DH/fumarate_Rdtase_cat_sf"/>
</dbReference>
<dbReference type="SUPFAM" id="SSF56425">
    <property type="entry name" value="Succinate dehydrogenase/fumarate reductase flavoprotein, catalytic domain"/>
    <property type="match status" value="1"/>
</dbReference>
<evidence type="ECO:0000256" key="5">
    <source>
        <dbReference type="ARBA" id="ARBA00022630"/>
    </source>
</evidence>
<evidence type="ECO:0000256" key="4">
    <source>
        <dbReference type="ARBA" id="ARBA00012173"/>
    </source>
</evidence>
<name>A0A5D3WRD3_9BACT</name>
<dbReference type="PIRSF" id="PIRSF000171">
    <property type="entry name" value="SDHA_APRA_LASPO"/>
    <property type="match status" value="1"/>
</dbReference>
<dbReference type="Pfam" id="PF00890">
    <property type="entry name" value="FAD_binding_2"/>
    <property type="match status" value="1"/>
</dbReference>
<dbReference type="InterPro" id="IPR003953">
    <property type="entry name" value="FAD-dep_OxRdtase_2_FAD-bd"/>
</dbReference>
<protein>
    <recommendedName>
        <fullName evidence="4 10">L-aspartate oxidase</fullName>
        <ecNumber evidence="4 10">1.4.3.16</ecNumber>
    </recommendedName>
</protein>
<organism evidence="15 16">
    <name type="scientific">Geothermobacter ehrlichii</name>
    <dbReference type="NCBI Taxonomy" id="213224"/>
    <lineage>
        <taxon>Bacteria</taxon>
        <taxon>Pseudomonadati</taxon>
        <taxon>Thermodesulfobacteriota</taxon>
        <taxon>Desulfuromonadia</taxon>
        <taxon>Desulfuromonadales</taxon>
        <taxon>Geothermobacteraceae</taxon>
        <taxon>Geothermobacter</taxon>
    </lineage>
</organism>
<dbReference type="GO" id="GO:0034628">
    <property type="term" value="P:'de novo' NAD+ biosynthetic process from L-aspartate"/>
    <property type="evidence" value="ECO:0007669"/>
    <property type="project" value="TreeGrafter"/>
</dbReference>
<proteinExistence type="inferred from homology"/>
<dbReference type="PANTHER" id="PTHR42716:SF2">
    <property type="entry name" value="L-ASPARTATE OXIDASE, CHLOROPLASTIC"/>
    <property type="match status" value="1"/>
</dbReference>
<evidence type="ECO:0000256" key="7">
    <source>
        <dbReference type="ARBA" id="ARBA00022827"/>
    </source>
</evidence>
<keyword evidence="6 12" id="KW-0662">Pyridine nucleotide biosynthesis</keyword>